<dbReference type="RefSeq" id="WP_083155883.1">
    <property type="nucleotide sequence ID" value="NZ_AP022560.1"/>
</dbReference>
<keyword evidence="3 6" id="KW-0812">Transmembrane</keyword>
<evidence type="ECO:0000256" key="4">
    <source>
        <dbReference type="ARBA" id="ARBA00022989"/>
    </source>
</evidence>
<dbReference type="Pfam" id="PF03626">
    <property type="entry name" value="COX4_pro"/>
    <property type="match status" value="1"/>
</dbReference>
<keyword evidence="8" id="KW-1185">Reference proteome</keyword>
<name>A0AAD1H7I4_9MYCO</name>
<reference evidence="7 8" key="1">
    <citation type="journal article" date="2019" name="Emerg. Microbes Infect.">
        <title>Comprehensive subspecies identification of 175 nontuberculous mycobacteria species based on 7547 genomic profiles.</title>
        <authorList>
            <person name="Matsumoto Y."/>
            <person name="Kinjo T."/>
            <person name="Motooka D."/>
            <person name="Nabeya D."/>
            <person name="Jung N."/>
            <person name="Uechi K."/>
            <person name="Horii T."/>
            <person name="Iida T."/>
            <person name="Fujita J."/>
            <person name="Nakamura S."/>
        </authorList>
    </citation>
    <scope>NUCLEOTIDE SEQUENCE [LARGE SCALE GENOMIC DNA]</scope>
    <source>
        <strain evidence="7 8">JCM 6375</strain>
    </source>
</reference>
<dbReference type="GO" id="GO:0005886">
    <property type="term" value="C:plasma membrane"/>
    <property type="evidence" value="ECO:0007669"/>
    <property type="project" value="UniProtKB-SubCell"/>
</dbReference>
<evidence type="ECO:0000256" key="6">
    <source>
        <dbReference type="SAM" id="Phobius"/>
    </source>
</evidence>
<sequence length="87" mass="9378">MIAARRRVIVVYGVLVALTLVALVFTTGSVHEVLSPRVAAACAAVIAFGKAALVAMDFMELRGTPLQRWAQVWFVVVGLVCIVLILR</sequence>
<keyword evidence="5 6" id="KW-0472">Membrane</keyword>
<dbReference type="InterPro" id="IPR005171">
    <property type="entry name" value="Cyt_c_oxidase_su4_prok"/>
</dbReference>
<dbReference type="Proteomes" id="UP000466681">
    <property type="component" value="Chromosome"/>
</dbReference>
<evidence type="ECO:0000256" key="1">
    <source>
        <dbReference type="ARBA" id="ARBA00004651"/>
    </source>
</evidence>
<keyword evidence="2" id="KW-1003">Cell membrane</keyword>
<feature type="transmembrane region" description="Helical" evidence="6">
    <location>
        <begin position="68"/>
        <end position="86"/>
    </location>
</feature>
<feature type="transmembrane region" description="Helical" evidence="6">
    <location>
        <begin position="38"/>
        <end position="56"/>
    </location>
</feature>
<accession>A0AAD1H7I4</accession>
<evidence type="ECO:0000313" key="8">
    <source>
        <dbReference type="Proteomes" id="UP000466681"/>
    </source>
</evidence>
<keyword evidence="4 6" id="KW-1133">Transmembrane helix</keyword>
<dbReference type="AlphaFoldDB" id="A0AAD1H7I4"/>
<evidence type="ECO:0000256" key="2">
    <source>
        <dbReference type="ARBA" id="ARBA00022475"/>
    </source>
</evidence>
<proteinExistence type="predicted"/>
<organism evidence="7 8">
    <name type="scientific">Mycolicibacterium moriokaense</name>
    <dbReference type="NCBI Taxonomy" id="39691"/>
    <lineage>
        <taxon>Bacteria</taxon>
        <taxon>Bacillati</taxon>
        <taxon>Actinomycetota</taxon>
        <taxon>Actinomycetes</taxon>
        <taxon>Mycobacteriales</taxon>
        <taxon>Mycobacteriaceae</taxon>
        <taxon>Mycolicibacterium</taxon>
    </lineage>
</organism>
<dbReference type="EMBL" id="AP022560">
    <property type="protein sequence ID" value="BBW99665.1"/>
    <property type="molecule type" value="Genomic_DNA"/>
</dbReference>
<evidence type="ECO:0008006" key="9">
    <source>
        <dbReference type="Google" id="ProtNLM"/>
    </source>
</evidence>
<evidence type="ECO:0000256" key="5">
    <source>
        <dbReference type="ARBA" id="ARBA00023136"/>
    </source>
</evidence>
<protein>
    <recommendedName>
        <fullName evidence="9">Cytochrome c oxidase subunit IV</fullName>
    </recommendedName>
</protein>
<dbReference type="KEGG" id="mmor:MMOR_06020"/>
<comment type="subcellular location">
    <subcellularLocation>
        <location evidence="1">Cell membrane</location>
        <topology evidence="1">Multi-pass membrane protein</topology>
    </subcellularLocation>
</comment>
<evidence type="ECO:0000313" key="7">
    <source>
        <dbReference type="EMBL" id="BBW99665.1"/>
    </source>
</evidence>
<evidence type="ECO:0000256" key="3">
    <source>
        <dbReference type="ARBA" id="ARBA00022692"/>
    </source>
</evidence>
<feature type="transmembrane region" description="Helical" evidence="6">
    <location>
        <begin position="7"/>
        <end position="26"/>
    </location>
</feature>
<gene>
    <name evidence="7" type="ORF">MMOR_06020</name>
</gene>